<feature type="chain" id="PRO_5002818510" description="carboxylesterase" evidence="9">
    <location>
        <begin position="25"/>
        <end position="443"/>
    </location>
</feature>
<keyword evidence="5" id="KW-0378">Hydrolase</keyword>
<dbReference type="STRING" id="7260.B4MQF2"/>
<dbReference type="OrthoDB" id="19653at2759"/>
<dbReference type="InterPro" id="IPR002018">
    <property type="entry name" value="CarbesteraseB"/>
</dbReference>
<dbReference type="GO" id="GO:0005576">
    <property type="term" value="C:extracellular region"/>
    <property type="evidence" value="ECO:0007669"/>
    <property type="project" value="UniProtKB-SubCell"/>
</dbReference>
<proteinExistence type="inferred from homology"/>
<evidence type="ECO:0000256" key="1">
    <source>
        <dbReference type="ARBA" id="ARBA00004613"/>
    </source>
</evidence>
<feature type="domain" description="Carboxylesterase type B" evidence="10">
    <location>
        <begin position="39"/>
        <end position="408"/>
    </location>
</feature>
<feature type="signal peptide" evidence="9">
    <location>
        <begin position="1"/>
        <end position="24"/>
    </location>
</feature>
<dbReference type="PROSITE" id="PS00941">
    <property type="entry name" value="CARBOXYLESTERASE_B_2"/>
    <property type="match status" value="1"/>
</dbReference>
<dbReference type="SUPFAM" id="SSF53474">
    <property type="entry name" value="alpha/beta-Hydrolases"/>
    <property type="match status" value="1"/>
</dbReference>
<sequence>MFKSRLTVVYLGLCLASITVCVLGQLPEDDELVACAAYSGCFKGTYMEGFQSQQFLAFMGIPYAIPPLGDLRFGSPRRAGRNPDTVDATKPKPDCIRKEYLSAQPVISGDEDCLYLNVYRPMPLSEELLPVMVYIHGGGFIGGSAGPSVSGPEYFMDSQAVVLVTVSYRVGVLGYLSTGDENMPGNYGLKDQLLALKWVRDNIHGFGGDYDEVTLFGHGIDGVATHLHLLNRNSAGLFRKVISMSGTANVPIAINRKPLEQARKVAELCGIDNADTINTVELTDALKTVDLETLINAEDGFKYFGADPLYVFRPVIEENVQGAFLIEEPVDAIEYGHYQKVPWLLGTVETEGALRTININENPYLRDQLNSNFSNILKQLVEFPSQFNEQQKNDRTELLIKQYLNEIHALGPQTIYGFLNVSENKLPYKKFVSLFVFFFLDND</sequence>
<accession>B4MQF2</accession>
<name>B4MQF2_DROWI</name>
<dbReference type="GO" id="GO:0106435">
    <property type="term" value="F:carboxylesterase activity"/>
    <property type="evidence" value="ECO:0007669"/>
    <property type="project" value="UniProtKB-EC"/>
</dbReference>
<dbReference type="InParanoid" id="B4MQF2"/>
<dbReference type="Proteomes" id="UP000007798">
    <property type="component" value="Unassembled WGS sequence"/>
</dbReference>
<gene>
    <name evidence="11" type="primary">Dwil\GK21861</name>
    <name evidence="11" type="ORF">Dwil_GK21861</name>
</gene>
<evidence type="ECO:0000256" key="4">
    <source>
        <dbReference type="ARBA" id="ARBA00022525"/>
    </source>
</evidence>
<protein>
    <recommendedName>
        <fullName evidence="8">carboxylesterase</fullName>
        <ecNumber evidence="8">3.1.1.1</ecNumber>
    </recommendedName>
</protein>
<dbReference type="PANTHER" id="PTHR43142:SF1">
    <property type="entry name" value="CARBOXYLIC ESTER HYDROLASE"/>
    <property type="match status" value="1"/>
</dbReference>
<dbReference type="eggNOG" id="KOG1516">
    <property type="taxonomic scope" value="Eukaryota"/>
</dbReference>
<keyword evidence="6" id="KW-1015">Disulfide bond</keyword>
<dbReference type="PANTHER" id="PTHR43142">
    <property type="entry name" value="CARBOXYLIC ESTER HYDROLASE"/>
    <property type="match status" value="1"/>
</dbReference>
<evidence type="ECO:0000256" key="9">
    <source>
        <dbReference type="SAM" id="SignalP"/>
    </source>
</evidence>
<dbReference type="AlphaFoldDB" id="B4MQF2"/>
<dbReference type="Gene3D" id="3.40.50.1820">
    <property type="entry name" value="alpha/beta hydrolase"/>
    <property type="match status" value="1"/>
</dbReference>
<dbReference type="SMR" id="B4MQF2"/>
<keyword evidence="12" id="KW-1185">Reference proteome</keyword>
<evidence type="ECO:0000256" key="6">
    <source>
        <dbReference type="ARBA" id="ARBA00023157"/>
    </source>
</evidence>
<evidence type="ECO:0000256" key="2">
    <source>
        <dbReference type="ARBA" id="ARBA00005964"/>
    </source>
</evidence>
<dbReference type="OMA" id="QESTIDC"/>
<evidence type="ECO:0000313" key="11">
    <source>
        <dbReference type="EMBL" id="EDW74341.1"/>
    </source>
</evidence>
<organism evidence="12">
    <name type="scientific">Drosophila willistoni</name>
    <name type="common">Fruit fly</name>
    <dbReference type="NCBI Taxonomy" id="7260"/>
    <lineage>
        <taxon>Eukaryota</taxon>
        <taxon>Metazoa</taxon>
        <taxon>Ecdysozoa</taxon>
        <taxon>Arthropoda</taxon>
        <taxon>Hexapoda</taxon>
        <taxon>Insecta</taxon>
        <taxon>Pterygota</taxon>
        <taxon>Neoptera</taxon>
        <taxon>Endopterygota</taxon>
        <taxon>Diptera</taxon>
        <taxon>Brachycera</taxon>
        <taxon>Muscomorpha</taxon>
        <taxon>Ephydroidea</taxon>
        <taxon>Drosophilidae</taxon>
        <taxon>Drosophila</taxon>
        <taxon>Sophophora</taxon>
    </lineage>
</organism>
<dbReference type="EC" id="3.1.1.1" evidence="8"/>
<comment type="subcellular location">
    <subcellularLocation>
        <location evidence="1">Secreted</location>
    </subcellularLocation>
</comment>
<evidence type="ECO:0000256" key="3">
    <source>
        <dbReference type="ARBA" id="ARBA00022487"/>
    </source>
</evidence>
<dbReference type="KEGG" id="dwi:6640534"/>
<dbReference type="Pfam" id="PF00135">
    <property type="entry name" value="COesterase"/>
    <property type="match status" value="1"/>
</dbReference>
<dbReference type="EMBL" id="CH963849">
    <property type="protein sequence ID" value="EDW74341.1"/>
    <property type="molecule type" value="Genomic_DNA"/>
</dbReference>
<reference evidence="11 12" key="1">
    <citation type="journal article" date="2007" name="Nature">
        <title>Evolution of genes and genomes on the Drosophila phylogeny.</title>
        <authorList>
            <consortium name="Drosophila 12 Genomes Consortium"/>
            <person name="Clark A.G."/>
            <person name="Eisen M.B."/>
            <person name="Smith D.R."/>
            <person name="Bergman C.M."/>
            <person name="Oliver B."/>
            <person name="Markow T.A."/>
            <person name="Kaufman T.C."/>
            <person name="Kellis M."/>
            <person name="Gelbart W."/>
            <person name="Iyer V.N."/>
            <person name="Pollard D.A."/>
            <person name="Sackton T.B."/>
            <person name="Larracuente A.M."/>
            <person name="Singh N.D."/>
            <person name="Abad J.P."/>
            <person name="Abt D.N."/>
            <person name="Adryan B."/>
            <person name="Aguade M."/>
            <person name="Akashi H."/>
            <person name="Anderson W.W."/>
            <person name="Aquadro C.F."/>
            <person name="Ardell D.H."/>
            <person name="Arguello R."/>
            <person name="Artieri C.G."/>
            <person name="Barbash D.A."/>
            <person name="Barker D."/>
            <person name="Barsanti P."/>
            <person name="Batterham P."/>
            <person name="Batzoglou S."/>
            <person name="Begun D."/>
            <person name="Bhutkar A."/>
            <person name="Blanco E."/>
            <person name="Bosak S.A."/>
            <person name="Bradley R.K."/>
            <person name="Brand A.D."/>
            <person name="Brent M.R."/>
            <person name="Brooks A.N."/>
            <person name="Brown R.H."/>
            <person name="Butlin R.K."/>
            <person name="Caggese C."/>
            <person name="Calvi B.R."/>
            <person name="Bernardo de Carvalho A."/>
            <person name="Caspi A."/>
            <person name="Castrezana S."/>
            <person name="Celniker S.E."/>
            <person name="Chang J.L."/>
            <person name="Chapple C."/>
            <person name="Chatterji S."/>
            <person name="Chinwalla A."/>
            <person name="Civetta A."/>
            <person name="Clifton S.W."/>
            <person name="Comeron J.M."/>
            <person name="Costello J.C."/>
            <person name="Coyne J.A."/>
            <person name="Daub J."/>
            <person name="David R.G."/>
            <person name="Delcher A.L."/>
            <person name="Delehaunty K."/>
            <person name="Do C.B."/>
            <person name="Ebling H."/>
            <person name="Edwards K."/>
            <person name="Eickbush T."/>
            <person name="Evans J.D."/>
            <person name="Filipski A."/>
            <person name="Findeiss S."/>
            <person name="Freyhult E."/>
            <person name="Fulton L."/>
            <person name="Fulton R."/>
            <person name="Garcia A.C."/>
            <person name="Gardiner A."/>
            <person name="Garfield D.A."/>
            <person name="Garvin B.E."/>
            <person name="Gibson G."/>
            <person name="Gilbert D."/>
            <person name="Gnerre S."/>
            <person name="Godfrey J."/>
            <person name="Good R."/>
            <person name="Gotea V."/>
            <person name="Gravely B."/>
            <person name="Greenberg A.J."/>
            <person name="Griffiths-Jones S."/>
            <person name="Gross S."/>
            <person name="Guigo R."/>
            <person name="Gustafson E.A."/>
            <person name="Haerty W."/>
            <person name="Hahn M.W."/>
            <person name="Halligan D.L."/>
            <person name="Halpern A.L."/>
            <person name="Halter G.M."/>
            <person name="Han M.V."/>
            <person name="Heger A."/>
            <person name="Hillier L."/>
            <person name="Hinrichs A.S."/>
            <person name="Holmes I."/>
            <person name="Hoskins R.A."/>
            <person name="Hubisz M.J."/>
            <person name="Hultmark D."/>
            <person name="Huntley M.A."/>
            <person name="Jaffe D.B."/>
            <person name="Jagadeeshan S."/>
            <person name="Jeck W.R."/>
            <person name="Johnson J."/>
            <person name="Jones C.D."/>
            <person name="Jordan W.C."/>
            <person name="Karpen G.H."/>
            <person name="Kataoka E."/>
            <person name="Keightley P.D."/>
            <person name="Kheradpour P."/>
            <person name="Kirkness E.F."/>
            <person name="Koerich L.B."/>
            <person name="Kristiansen K."/>
            <person name="Kudrna D."/>
            <person name="Kulathinal R.J."/>
            <person name="Kumar S."/>
            <person name="Kwok R."/>
            <person name="Lander E."/>
            <person name="Langley C.H."/>
            <person name="Lapoint R."/>
            <person name="Lazzaro B.P."/>
            <person name="Lee S.J."/>
            <person name="Levesque L."/>
            <person name="Li R."/>
            <person name="Lin C.F."/>
            <person name="Lin M.F."/>
            <person name="Lindblad-Toh K."/>
            <person name="Llopart A."/>
            <person name="Long M."/>
            <person name="Low L."/>
            <person name="Lozovsky E."/>
            <person name="Lu J."/>
            <person name="Luo M."/>
            <person name="Machado C.A."/>
            <person name="Makalowski W."/>
            <person name="Marzo M."/>
            <person name="Matsuda M."/>
            <person name="Matzkin L."/>
            <person name="McAllister B."/>
            <person name="McBride C.S."/>
            <person name="McKernan B."/>
            <person name="McKernan K."/>
            <person name="Mendez-Lago M."/>
            <person name="Minx P."/>
            <person name="Mollenhauer M.U."/>
            <person name="Montooth K."/>
            <person name="Mount S.M."/>
            <person name="Mu X."/>
            <person name="Myers E."/>
            <person name="Negre B."/>
            <person name="Newfeld S."/>
            <person name="Nielsen R."/>
            <person name="Noor M.A."/>
            <person name="O'Grady P."/>
            <person name="Pachter L."/>
            <person name="Papaceit M."/>
            <person name="Parisi M.J."/>
            <person name="Parisi M."/>
            <person name="Parts L."/>
            <person name="Pedersen J.S."/>
            <person name="Pesole G."/>
            <person name="Phillippy A.M."/>
            <person name="Ponting C.P."/>
            <person name="Pop M."/>
            <person name="Porcelli D."/>
            <person name="Powell J.R."/>
            <person name="Prohaska S."/>
            <person name="Pruitt K."/>
            <person name="Puig M."/>
            <person name="Quesneville H."/>
            <person name="Ram K.R."/>
            <person name="Rand D."/>
            <person name="Rasmussen M.D."/>
            <person name="Reed L.K."/>
            <person name="Reenan R."/>
            <person name="Reily A."/>
            <person name="Remington K.A."/>
            <person name="Rieger T.T."/>
            <person name="Ritchie M.G."/>
            <person name="Robin C."/>
            <person name="Rogers Y.H."/>
            <person name="Rohde C."/>
            <person name="Rozas J."/>
            <person name="Rubenfield M.J."/>
            <person name="Ruiz A."/>
            <person name="Russo S."/>
            <person name="Salzberg S.L."/>
            <person name="Sanchez-Gracia A."/>
            <person name="Saranga D.J."/>
            <person name="Sato H."/>
            <person name="Schaeffer S.W."/>
            <person name="Schatz M.C."/>
            <person name="Schlenke T."/>
            <person name="Schwartz R."/>
            <person name="Segarra C."/>
            <person name="Singh R.S."/>
            <person name="Sirot L."/>
            <person name="Sirota M."/>
            <person name="Sisneros N.B."/>
            <person name="Smith C.D."/>
            <person name="Smith T.F."/>
            <person name="Spieth J."/>
            <person name="Stage D.E."/>
            <person name="Stark A."/>
            <person name="Stephan W."/>
            <person name="Strausberg R.L."/>
            <person name="Strempel S."/>
            <person name="Sturgill D."/>
            <person name="Sutton G."/>
            <person name="Sutton G.G."/>
            <person name="Tao W."/>
            <person name="Teichmann S."/>
            <person name="Tobari Y.N."/>
            <person name="Tomimura Y."/>
            <person name="Tsolas J.M."/>
            <person name="Valente V.L."/>
            <person name="Venter E."/>
            <person name="Venter J.C."/>
            <person name="Vicario S."/>
            <person name="Vieira F.G."/>
            <person name="Vilella A.J."/>
            <person name="Villasante A."/>
            <person name="Walenz B."/>
            <person name="Wang J."/>
            <person name="Wasserman M."/>
            <person name="Watts T."/>
            <person name="Wilson D."/>
            <person name="Wilson R.K."/>
            <person name="Wing R.A."/>
            <person name="Wolfner M.F."/>
            <person name="Wong A."/>
            <person name="Wong G.K."/>
            <person name="Wu C.I."/>
            <person name="Wu G."/>
            <person name="Yamamoto D."/>
            <person name="Yang H.P."/>
            <person name="Yang S.P."/>
            <person name="Yorke J.A."/>
            <person name="Yoshida K."/>
            <person name="Zdobnov E."/>
            <person name="Zhang P."/>
            <person name="Zhang Y."/>
            <person name="Zimin A.V."/>
            <person name="Baldwin J."/>
            <person name="Abdouelleil A."/>
            <person name="Abdulkadir J."/>
            <person name="Abebe A."/>
            <person name="Abera B."/>
            <person name="Abreu J."/>
            <person name="Acer S.C."/>
            <person name="Aftuck L."/>
            <person name="Alexander A."/>
            <person name="An P."/>
            <person name="Anderson E."/>
            <person name="Anderson S."/>
            <person name="Arachi H."/>
            <person name="Azer M."/>
            <person name="Bachantsang P."/>
            <person name="Barry A."/>
            <person name="Bayul T."/>
            <person name="Berlin A."/>
            <person name="Bessette D."/>
            <person name="Bloom T."/>
            <person name="Blye J."/>
            <person name="Boguslavskiy L."/>
            <person name="Bonnet C."/>
            <person name="Boukhgalter B."/>
            <person name="Bourzgui I."/>
            <person name="Brown A."/>
            <person name="Cahill P."/>
            <person name="Channer S."/>
            <person name="Cheshatsang Y."/>
            <person name="Chuda L."/>
            <person name="Citroen M."/>
            <person name="Collymore A."/>
            <person name="Cooke P."/>
            <person name="Costello M."/>
            <person name="D'Aco K."/>
            <person name="Daza R."/>
            <person name="De Haan G."/>
            <person name="DeGray S."/>
            <person name="DeMaso C."/>
            <person name="Dhargay N."/>
            <person name="Dooley K."/>
            <person name="Dooley E."/>
            <person name="Doricent M."/>
            <person name="Dorje P."/>
            <person name="Dorjee K."/>
            <person name="Dupes A."/>
            <person name="Elong R."/>
            <person name="Falk J."/>
            <person name="Farina A."/>
            <person name="Faro S."/>
            <person name="Ferguson D."/>
            <person name="Fisher S."/>
            <person name="Foley C.D."/>
            <person name="Franke A."/>
            <person name="Friedrich D."/>
            <person name="Gadbois L."/>
            <person name="Gearin G."/>
            <person name="Gearin C.R."/>
            <person name="Giannoukos G."/>
            <person name="Goode T."/>
            <person name="Graham J."/>
            <person name="Grandbois E."/>
            <person name="Grewal S."/>
            <person name="Gyaltsen K."/>
            <person name="Hafez N."/>
            <person name="Hagos B."/>
            <person name="Hall J."/>
            <person name="Henson C."/>
            <person name="Hollinger A."/>
            <person name="Honan T."/>
            <person name="Huard M.D."/>
            <person name="Hughes L."/>
            <person name="Hurhula B."/>
            <person name="Husby M.E."/>
            <person name="Kamat A."/>
            <person name="Kanga B."/>
            <person name="Kashin S."/>
            <person name="Khazanovich D."/>
            <person name="Kisner P."/>
            <person name="Lance K."/>
            <person name="Lara M."/>
            <person name="Lee W."/>
            <person name="Lennon N."/>
            <person name="Letendre F."/>
            <person name="LeVine R."/>
            <person name="Lipovsky A."/>
            <person name="Liu X."/>
            <person name="Liu J."/>
            <person name="Liu S."/>
            <person name="Lokyitsang T."/>
            <person name="Lokyitsang Y."/>
            <person name="Lubonja R."/>
            <person name="Lui A."/>
            <person name="MacDonald P."/>
            <person name="Magnisalis V."/>
            <person name="Maru K."/>
            <person name="Matthews C."/>
            <person name="McCusker W."/>
            <person name="McDonough S."/>
            <person name="Mehta T."/>
            <person name="Meldrim J."/>
            <person name="Meneus L."/>
            <person name="Mihai O."/>
            <person name="Mihalev A."/>
            <person name="Mihova T."/>
            <person name="Mittelman R."/>
            <person name="Mlenga V."/>
            <person name="Montmayeur A."/>
            <person name="Mulrain L."/>
            <person name="Navidi A."/>
            <person name="Naylor J."/>
            <person name="Negash T."/>
            <person name="Nguyen T."/>
            <person name="Nguyen N."/>
            <person name="Nicol R."/>
            <person name="Norbu C."/>
            <person name="Norbu N."/>
            <person name="Novod N."/>
            <person name="O'Neill B."/>
            <person name="Osman S."/>
            <person name="Markiewicz E."/>
            <person name="Oyono O.L."/>
            <person name="Patti C."/>
            <person name="Phunkhang P."/>
            <person name="Pierre F."/>
            <person name="Priest M."/>
            <person name="Raghuraman S."/>
            <person name="Rege F."/>
            <person name="Reyes R."/>
            <person name="Rise C."/>
            <person name="Rogov P."/>
            <person name="Ross K."/>
            <person name="Ryan E."/>
            <person name="Settipalli S."/>
            <person name="Shea T."/>
            <person name="Sherpa N."/>
            <person name="Shi L."/>
            <person name="Shih D."/>
            <person name="Sparrow T."/>
            <person name="Spaulding J."/>
            <person name="Stalker J."/>
            <person name="Stange-Thomann N."/>
            <person name="Stavropoulos S."/>
            <person name="Stone C."/>
            <person name="Strader C."/>
            <person name="Tesfaye S."/>
            <person name="Thomson T."/>
            <person name="Thoulutsang Y."/>
            <person name="Thoulutsang D."/>
            <person name="Topham K."/>
            <person name="Topping I."/>
            <person name="Tsamla T."/>
            <person name="Vassiliev H."/>
            <person name="Vo A."/>
            <person name="Wangchuk T."/>
            <person name="Wangdi T."/>
            <person name="Weiand M."/>
            <person name="Wilkinson J."/>
            <person name="Wilson A."/>
            <person name="Yadav S."/>
            <person name="Young G."/>
            <person name="Yu Q."/>
            <person name="Zembek L."/>
            <person name="Zhong D."/>
            <person name="Zimmer A."/>
            <person name="Zwirko Z."/>
            <person name="Jaffe D.B."/>
            <person name="Alvarez P."/>
            <person name="Brockman W."/>
            <person name="Butler J."/>
            <person name="Chin C."/>
            <person name="Gnerre S."/>
            <person name="Grabherr M."/>
            <person name="Kleber M."/>
            <person name="Mauceli E."/>
            <person name="MacCallum I."/>
        </authorList>
    </citation>
    <scope>NUCLEOTIDE SEQUENCE [LARGE SCALE GENOMIC DNA]</scope>
    <source>
        <strain evidence="12">Tucson 14030-0811.24</strain>
    </source>
</reference>
<dbReference type="InterPro" id="IPR019819">
    <property type="entry name" value="Carboxylesterase_B_CS"/>
</dbReference>
<keyword evidence="9" id="KW-0732">Signal</keyword>
<keyword evidence="7" id="KW-0325">Glycoprotein</keyword>
<keyword evidence="4" id="KW-0964">Secreted</keyword>
<dbReference type="PhylomeDB" id="B4MQF2"/>
<dbReference type="InterPro" id="IPR029058">
    <property type="entry name" value="AB_hydrolase_fold"/>
</dbReference>
<comment type="similarity">
    <text evidence="2">Belongs to the type-B carboxylesterase/lipase family.</text>
</comment>
<evidence type="ECO:0000256" key="7">
    <source>
        <dbReference type="ARBA" id="ARBA00023180"/>
    </source>
</evidence>
<evidence type="ECO:0000256" key="5">
    <source>
        <dbReference type="ARBA" id="ARBA00022801"/>
    </source>
</evidence>
<evidence type="ECO:0000313" key="12">
    <source>
        <dbReference type="Proteomes" id="UP000007798"/>
    </source>
</evidence>
<dbReference type="HOGENOM" id="CLU_006586_13_2_1"/>
<evidence type="ECO:0000256" key="8">
    <source>
        <dbReference type="ARBA" id="ARBA00039155"/>
    </source>
</evidence>
<evidence type="ECO:0000259" key="10">
    <source>
        <dbReference type="Pfam" id="PF00135"/>
    </source>
</evidence>
<keyword evidence="3" id="KW-0719">Serine esterase</keyword>